<protein>
    <recommendedName>
        <fullName evidence="1">DNA 3'-5' helicase II</fullName>
    </recommendedName>
</protein>
<evidence type="ECO:0000259" key="2">
    <source>
        <dbReference type="Pfam" id="PF13538"/>
    </source>
</evidence>
<dbReference type="RefSeq" id="WP_130959781.1">
    <property type="nucleotide sequence ID" value="NZ_SITD01000059.1"/>
</dbReference>
<dbReference type="AlphaFoldDB" id="A0A4Q9EKR8"/>
<dbReference type="EMBL" id="SITD01000059">
    <property type="protein sequence ID" value="TBM25793.1"/>
    <property type="molecule type" value="Genomic_DNA"/>
</dbReference>
<dbReference type="GO" id="GO:0043138">
    <property type="term" value="F:3'-5' DNA helicase activity"/>
    <property type="evidence" value="ECO:0007669"/>
    <property type="project" value="TreeGrafter"/>
</dbReference>
<dbReference type="Pfam" id="PF13538">
    <property type="entry name" value="UvrD_C_2"/>
    <property type="match status" value="1"/>
</dbReference>
<sequence>MIDFFGIESGNIALIRMFEGALAAKNNVSGQYFRGFPVVYLSDSNLKLNGLLCSPELGVVICHITEDSEIDEDYLDSVDQIHMKFKSKLAEVKLLRVNRNLHVPINTIVYCPNVNNTEGLSGNDVLFLTNLGDITNSLADVQWDYPDCINVLLSNIQSLSKLKATKKRNFVENNESKGSVLKKLDNMLSVLDPCQLRAVLENIDGVQRIRGLAGSGKTIVLARKVAHIHSQKPDWKIAITFNSRSLKEQFRNLIEAFSDEDGIDWKKIDIIHAWGGTSTKGLYYEACLAHNITFHDLSSAKVIKKYDEEVFQAVCRDFLENKSKDIKLYDFILVDEAQDFSSEFLQICYSLLDEKKRLVYAYDELQSLSDRSMPSPEDIWGFDENGKPNVTFQSKEQDVTLDICYRNPGAVLSSAHALGFGIYHNQMIQMFDYEGLWQEIGYEVLDGKLAEGERVVLGRTQKSSPSLLSGHNSIEEIISFIDFDNKKTQSDWIAQEIIKNVTQEELLLSDILVIHPDTKKMRSEVGYLRGLLFDAGINSSIAGVTSSPDEFFSDDSVTFTSIFRAKGNEAAMVYIMDGQYCNLSNRKAWRRNVLFTAMTRTKAWLRVCGIGQYFNELKNEFEAVKQNGFRLEFVYPTVAERETMRVVNRDMTSAERRRVNEAKRSAANLNVLLDNGTVNVEDIPLEVREQLIRKLMGN</sequence>
<dbReference type="Proteomes" id="UP000293380">
    <property type="component" value="Unassembled WGS sequence"/>
</dbReference>
<dbReference type="InterPro" id="IPR027785">
    <property type="entry name" value="UvrD-like_helicase_C"/>
</dbReference>
<comment type="caution">
    <text evidence="3">The sequence shown here is derived from an EMBL/GenBank/DDBJ whole genome shotgun (WGS) entry which is preliminary data.</text>
</comment>
<dbReference type="PANTHER" id="PTHR11070">
    <property type="entry name" value="UVRD / RECB / PCRA DNA HELICASE FAMILY MEMBER"/>
    <property type="match status" value="1"/>
</dbReference>
<organism evidence="3 4">
    <name type="scientific">Hafnia paralvei</name>
    <dbReference type="NCBI Taxonomy" id="546367"/>
    <lineage>
        <taxon>Bacteria</taxon>
        <taxon>Pseudomonadati</taxon>
        <taxon>Pseudomonadota</taxon>
        <taxon>Gammaproteobacteria</taxon>
        <taxon>Enterobacterales</taxon>
        <taxon>Hafniaceae</taxon>
        <taxon>Hafnia</taxon>
    </lineage>
</organism>
<proteinExistence type="predicted"/>
<dbReference type="GO" id="GO:0005524">
    <property type="term" value="F:ATP binding"/>
    <property type="evidence" value="ECO:0007669"/>
    <property type="project" value="InterPro"/>
</dbReference>
<dbReference type="InterPro" id="IPR000212">
    <property type="entry name" value="DNA_helicase_UvrD/REP"/>
</dbReference>
<dbReference type="GO" id="GO:0033202">
    <property type="term" value="C:DNA helicase complex"/>
    <property type="evidence" value="ECO:0007669"/>
    <property type="project" value="TreeGrafter"/>
</dbReference>
<reference evidence="3 4" key="1">
    <citation type="submission" date="2019-02" db="EMBL/GenBank/DDBJ databases">
        <title>Comparative genomic analysis of the Hafnia genus genomes.</title>
        <authorList>
            <person name="Zhiqiu Y."/>
            <person name="Chao Y."/>
            <person name="Yuhui D."/>
            <person name="Di H."/>
            <person name="Bin L."/>
        </authorList>
    </citation>
    <scope>NUCLEOTIDE SEQUENCE [LARGE SCALE GENOMIC DNA]</scope>
    <source>
        <strain evidence="3 4">PCM_1194</strain>
    </source>
</reference>
<dbReference type="Gene3D" id="3.40.50.300">
    <property type="entry name" value="P-loop containing nucleotide triphosphate hydrolases"/>
    <property type="match status" value="2"/>
</dbReference>
<dbReference type="GO" id="GO:0003677">
    <property type="term" value="F:DNA binding"/>
    <property type="evidence" value="ECO:0007669"/>
    <property type="project" value="InterPro"/>
</dbReference>
<feature type="domain" description="UvrD-like helicase C-terminal" evidence="2">
    <location>
        <begin position="557"/>
        <end position="607"/>
    </location>
</feature>
<name>A0A4Q9EKR8_9GAMM</name>
<dbReference type="InterPro" id="IPR027417">
    <property type="entry name" value="P-loop_NTPase"/>
</dbReference>
<dbReference type="GO" id="GO:0005829">
    <property type="term" value="C:cytosol"/>
    <property type="evidence" value="ECO:0007669"/>
    <property type="project" value="TreeGrafter"/>
</dbReference>
<dbReference type="PANTHER" id="PTHR11070:SF2">
    <property type="entry name" value="ATP-DEPENDENT DNA HELICASE SRS2"/>
    <property type="match status" value="1"/>
</dbReference>
<accession>A0A4Q9EKR8</accession>
<gene>
    <name evidence="3" type="ORF">EYY89_12440</name>
</gene>
<evidence type="ECO:0000256" key="1">
    <source>
        <dbReference type="ARBA" id="ARBA00034923"/>
    </source>
</evidence>
<dbReference type="SUPFAM" id="SSF52540">
    <property type="entry name" value="P-loop containing nucleoside triphosphate hydrolases"/>
    <property type="match status" value="1"/>
</dbReference>
<dbReference type="GO" id="GO:0000725">
    <property type="term" value="P:recombinational repair"/>
    <property type="evidence" value="ECO:0007669"/>
    <property type="project" value="TreeGrafter"/>
</dbReference>
<evidence type="ECO:0000313" key="3">
    <source>
        <dbReference type="EMBL" id="TBM25793.1"/>
    </source>
</evidence>
<evidence type="ECO:0000313" key="4">
    <source>
        <dbReference type="Proteomes" id="UP000293380"/>
    </source>
</evidence>